<feature type="transmembrane region" description="Helical" evidence="1">
    <location>
        <begin position="26"/>
        <end position="54"/>
    </location>
</feature>
<name>A0A194PRR5_PAPXU</name>
<gene>
    <name evidence="2" type="ORF">RR46_11356</name>
</gene>
<evidence type="ECO:0000313" key="2">
    <source>
        <dbReference type="EMBL" id="KPI95643.1"/>
    </source>
</evidence>
<dbReference type="EMBL" id="KQ459595">
    <property type="protein sequence ID" value="KPI95643.1"/>
    <property type="molecule type" value="Genomic_DNA"/>
</dbReference>
<dbReference type="Proteomes" id="UP000053268">
    <property type="component" value="Unassembled WGS sequence"/>
</dbReference>
<protein>
    <submittedName>
        <fullName evidence="2">Uncharacterized protein</fullName>
    </submittedName>
</protein>
<keyword evidence="3" id="KW-1185">Reference proteome</keyword>
<evidence type="ECO:0000313" key="3">
    <source>
        <dbReference type="Proteomes" id="UP000053268"/>
    </source>
</evidence>
<accession>A0A194PRR5</accession>
<keyword evidence="1" id="KW-0812">Transmembrane</keyword>
<keyword evidence="1" id="KW-0472">Membrane</keyword>
<evidence type="ECO:0000256" key="1">
    <source>
        <dbReference type="SAM" id="Phobius"/>
    </source>
</evidence>
<dbReference type="AlphaFoldDB" id="A0A194PRR5"/>
<keyword evidence="1" id="KW-1133">Transmembrane helix</keyword>
<organism evidence="2 3">
    <name type="scientific">Papilio xuthus</name>
    <name type="common">Asian swallowtail butterfly</name>
    <dbReference type="NCBI Taxonomy" id="66420"/>
    <lineage>
        <taxon>Eukaryota</taxon>
        <taxon>Metazoa</taxon>
        <taxon>Ecdysozoa</taxon>
        <taxon>Arthropoda</taxon>
        <taxon>Hexapoda</taxon>
        <taxon>Insecta</taxon>
        <taxon>Pterygota</taxon>
        <taxon>Neoptera</taxon>
        <taxon>Endopterygota</taxon>
        <taxon>Lepidoptera</taxon>
        <taxon>Glossata</taxon>
        <taxon>Ditrysia</taxon>
        <taxon>Papilionoidea</taxon>
        <taxon>Papilionidae</taxon>
        <taxon>Papilioninae</taxon>
        <taxon>Papilio</taxon>
    </lineage>
</organism>
<proteinExistence type="predicted"/>
<reference evidence="2 3" key="1">
    <citation type="journal article" date="2015" name="Nat. Commun.">
        <title>Outbred genome sequencing and CRISPR/Cas9 gene editing in butterflies.</title>
        <authorList>
            <person name="Li X."/>
            <person name="Fan D."/>
            <person name="Zhang W."/>
            <person name="Liu G."/>
            <person name="Zhang L."/>
            <person name="Zhao L."/>
            <person name="Fang X."/>
            <person name="Chen L."/>
            <person name="Dong Y."/>
            <person name="Chen Y."/>
            <person name="Ding Y."/>
            <person name="Zhao R."/>
            <person name="Feng M."/>
            <person name="Zhu Y."/>
            <person name="Feng Y."/>
            <person name="Jiang X."/>
            <person name="Zhu D."/>
            <person name="Xiang H."/>
            <person name="Feng X."/>
            <person name="Li S."/>
            <person name="Wang J."/>
            <person name="Zhang G."/>
            <person name="Kronforst M.R."/>
            <person name="Wang W."/>
        </authorList>
    </citation>
    <scope>NUCLEOTIDE SEQUENCE [LARGE SCALE GENOMIC DNA]</scope>
    <source>
        <strain evidence="2">Ya'a_city_454_Px</strain>
        <tissue evidence="2">Whole body</tissue>
    </source>
</reference>
<sequence length="136" mass="15147">MGCGCSAEGQTIASYIFMFERFGSSIALTLIVCCMMLTTVGMLSLGIGLGYNYCFVDFKVKKLYGKRTQELNLQITRTGTQQMNGTQSPMDEALTSSLFFAKIIDLGRAIIEDGHNYIYSYKTKTSNKTEDIKILQ</sequence>